<proteinExistence type="predicted"/>
<organism evidence="2 3">
    <name type="scientific">Alkalilimnicola ehrlichii</name>
    <dbReference type="NCBI Taxonomy" id="351052"/>
    <lineage>
        <taxon>Bacteria</taxon>
        <taxon>Pseudomonadati</taxon>
        <taxon>Pseudomonadota</taxon>
        <taxon>Gammaproteobacteria</taxon>
        <taxon>Chromatiales</taxon>
        <taxon>Ectothiorhodospiraceae</taxon>
        <taxon>Alkalilimnicola</taxon>
    </lineage>
</organism>
<sequence>MARHPRLSLNLRKTAASVGLLKSFFDAFRPLQAFEAWAYFGDWIQTYQAKFGPGVRERFAAAAEVLPTQAEAARKACAKLRSQVRAVVGSDTVLCLPTTPAAAPAIDATEEEVEAIRFRMLCMTAIAGVSGLPQVSLPLLRTSAGNPVGLSFIGPPNSDRELLALAEQIAAIAANQEAL</sequence>
<dbReference type="PANTHER" id="PTHR46310">
    <property type="entry name" value="AMIDASE 1"/>
    <property type="match status" value="1"/>
</dbReference>
<name>A0A3E0X1A0_9GAMM</name>
<reference evidence="3" key="1">
    <citation type="submission" date="2017-05" db="EMBL/GenBank/DDBJ databases">
        <authorList>
            <person name="Sharma S."/>
            <person name="Sidhu C."/>
            <person name="Pinnaka A.K."/>
        </authorList>
    </citation>
    <scope>NUCLEOTIDE SEQUENCE [LARGE SCALE GENOMIC DNA]</scope>
    <source>
        <strain evidence="3">AK93</strain>
    </source>
</reference>
<dbReference type="SUPFAM" id="SSF75304">
    <property type="entry name" value="Amidase signature (AS) enzymes"/>
    <property type="match status" value="1"/>
</dbReference>
<comment type="caution">
    <text evidence="2">The sequence shown here is derived from an EMBL/GenBank/DDBJ whole genome shotgun (WGS) entry which is preliminary data.</text>
</comment>
<dbReference type="PANTHER" id="PTHR46310:SF7">
    <property type="entry name" value="AMIDASE 1"/>
    <property type="match status" value="1"/>
</dbReference>
<dbReference type="EMBL" id="NFZW01000003">
    <property type="protein sequence ID" value="RFA38506.1"/>
    <property type="molecule type" value="Genomic_DNA"/>
</dbReference>
<evidence type="ECO:0000259" key="1">
    <source>
        <dbReference type="Pfam" id="PF01425"/>
    </source>
</evidence>
<protein>
    <recommendedName>
        <fullName evidence="1">Amidase domain-containing protein</fullName>
    </recommendedName>
</protein>
<evidence type="ECO:0000313" key="2">
    <source>
        <dbReference type="EMBL" id="RFA38506.1"/>
    </source>
</evidence>
<dbReference type="Proteomes" id="UP000256763">
    <property type="component" value="Unassembled WGS sequence"/>
</dbReference>
<evidence type="ECO:0000313" key="3">
    <source>
        <dbReference type="Proteomes" id="UP000256763"/>
    </source>
</evidence>
<feature type="domain" description="Amidase" evidence="1">
    <location>
        <begin position="46"/>
        <end position="163"/>
    </location>
</feature>
<keyword evidence="3" id="KW-1185">Reference proteome</keyword>
<dbReference type="InterPro" id="IPR036928">
    <property type="entry name" value="AS_sf"/>
</dbReference>
<gene>
    <name evidence="2" type="ORF">CAL65_03920</name>
</gene>
<dbReference type="AlphaFoldDB" id="A0A3E0X1A0"/>
<dbReference type="Gene3D" id="3.90.1300.10">
    <property type="entry name" value="Amidase signature (AS) domain"/>
    <property type="match status" value="1"/>
</dbReference>
<dbReference type="Pfam" id="PF01425">
    <property type="entry name" value="Amidase"/>
    <property type="match status" value="1"/>
</dbReference>
<dbReference type="InterPro" id="IPR023631">
    <property type="entry name" value="Amidase_dom"/>
</dbReference>
<accession>A0A3E0X1A0</accession>